<evidence type="ECO:0000313" key="3">
    <source>
        <dbReference type="Proteomes" id="UP000680038"/>
    </source>
</evidence>
<evidence type="ECO:0000313" key="2">
    <source>
        <dbReference type="EMBL" id="CAG5000560.1"/>
    </source>
</evidence>
<proteinExistence type="predicted"/>
<dbReference type="Proteomes" id="UP000680038">
    <property type="component" value="Unassembled WGS sequence"/>
</dbReference>
<evidence type="ECO:0000256" key="1">
    <source>
        <dbReference type="SAM" id="SignalP"/>
    </source>
</evidence>
<comment type="caution">
    <text evidence="2">The sequence shown here is derived from an EMBL/GenBank/DDBJ whole genome shotgun (WGS) entry which is preliminary data.</text>
</comment>
<name>A0A916JAX4_9BACT</name>
<reference evidence="2" key="1">
    <citation type="submission" date="2021-04" db="EMBL/GenBank/DDBJ databases">
        <authorList>
            <person name="Rodrigo-Torres L."/>
            <person name="Arahal R. D."/>
            <person name="Lucena T."/>
        </authorList>
    </citation>
    <scope>NUCLEOTIDE SEQUENCE</scope>
    <source>
        <strain evidence="2">CECT 9275</strain>
    </source>
</reference>
<feature type="signal peptide" evidence="1">
    <location>
        <begin position="1"/>
        <end position="25"/>
    </location>
</feature>
<protein>
    <submittedName>
        <fullName evidence="2">Uncharacterized protein</fullName>
    </submittedName>
</protein>
<dbReference type="EMBL" id="CAJRAF010000002">
    <property type="protein sequence ID" value="CAG5000560.1"/>
    <property type="molecule type" value="Genomic_DNA"/>
</dbReference>
<feature type="chain" id="PRO_5036918348" evidence="1">
    <location>
        <begin position="26"/>
        <end position="99"/>
    </location>
</feature>
<dbReference type="AlphaFoldDB" id="A0A916JAX4"/>
<accession>A0A916JAX4</accession>
<keyword evidence="1" id="KW-0732">Signal</keyword>
<sequence>MKKLSKTLIAGTFAAMLFSSATLFAQVKIGSNRTTIEATSNLEVEASTPNRQVKVNKTTGQVTIKDGTEGDGKVLTSDANGNVGDTVVLAAATRGQLDV</sequence>
<dbReference type="RefSeq" id="WP_215239118.1">
    <property type="nucleotide sequence ID" value="NZ_CAJRAF010000002.1"/>
</dbReference>
<gene>
    <name evidence="2" type="ORF">DYBT9275_02487</name>
</gene>
<organism evidence="2 3">
    <name type="scientific">Dyadobacter helix</name>
    <dbReference type="NCBI Taxonomy" id="2822344"/>
    <lineage>
        <taxon>Bacteria</taxon>
        <taxon>Pseudomonadati</taxon>
        <taxon>Bacteroidota</taxon>
        <taxon>Cytophagia</taxon>
        <taxon>Cytophagales</taxon>
        <taxon>Spirosomataceae</taxon>
        <taxon>Dyadobacter</taxon>
    </lineage>
</organism>
<keyword evidence="3" id="KW-1185">Reference proteome</keyword>